<dbReference type="InterPro" id="IPR019424">
    <property type="entry name" value="7TM_GPCR_Srsx"/>
</dbReference>
<evidence type="ECO:0000313" key="4">
    <source>
        <dbReference type="WBParaSite" id="scf7180000424817.g14069"/>
    </source>
</evidence>
<feature type="compositionally biased region" description="Acidic residues" evidence="1">
    <location>
        <begin position="35"/>
        <end position="51"/>
    </location>
</feature>
<feature type="transmembrane region" description="Helical" evidence="2">
    <location>
        <begin position="247"/>
        <end position="268"/>
    </location>
</feature>
<evidence type="ECO:0000256" key="1">
    <source>
        <dbReference type="SAM" id="MobiDB-lite"/>
    </source>
</evidence>
<feature type="transmembrane region" description="Helical" evidence="2">
    <location>
        <begin position="211"/>
        <end position="235"/>
    </location>
</feature>
<protein>
    <submittedName>
        <fullName evidence="4">Serpentine receptor class gamma</fullName>
    </submittedName>
</protein>
<dbReference type="Pfam" id="PF10320">
    <property type="entry name" value="7TM_GPCR_Srsx"/>
    <property type="match status" value="2"/>
</dbReference>
<keyword evidence="2" id="KW-0472">Membrane</keyword>
<keyword evidence="2" id="KW-0812">Transmembrane</keyword>
<reference evidence="4" key="1">
    <citation type="submission" date="2022-11" db="UniProtKB">
        <authorList>
            <consortium name="WormBaseParasite"/>
        </authorList>
    </citation>
    <scope>IDENTIFICATION</scope>
</reference>
<accession>A0A915PE45</accession>
<dbReference type="InterPro" id="IPR047130">
    <property type="entry name" value="7TM_GPCR_Srsx_nematod"/>
</dbReference>
<keyword evidence="2" id="KW-1133">Transmembrane helix</keyword>
<dbReference type="PANTHER" id="PTHR23360">
    <property type="entry name" value="G-PROTEIN COUPLED RECEPTORS FAMILY 1 PROFILE DOMAIN-CONTAINING PROTEIN-RELATED"/>
    <property type="match status" value="1"/>
</dbReference>
<proteinExistence type="predicted"/>
<dbReference type="WBParaSite" id="scf7180000424817.g14069">
    <property type="protein sequence ID" value="scf7180000424817.g14069"/>
    <property type="gene ID" value="scf7180000424817.g14069"/>
</dbReference>
<dbReference type="AlphaFoldDB" id="A0A915PE45"/>
<keyword evidence="3" id="KW-1185">Reference proteome</keyword>
<dbReference type="Gene3D" id="1.20.1070.10">
    <property type="entry name" value="Rhodopsin 7-helix transmembrane proteins"/>
    <property type="match status" value="1"/>
</dbReference>
<organism evidence="3 4">
    <name type="scientific">Meloidogyne floridensis</name>
    <dbReference type="NCBI Taxonomy" id="298350"/>
    <lineage>
        <taxon>Eukaryota</taxon>
        <taxon>Metazoa</taxon>
        <taxon>Ecdysozoa</taxon>
        <taxon>Nematoda</taxon>
        <taxon>Chromadorea</taxon>
        <taxon>Rhabditida</taxon>
        <taxon>Tylenchina</taxon>
        <taxon>Tylenchomorpha</taxon>
        <taxon>Tylenchoidea</taxon>
        <taxon>Meloidogynidae</taxon>
        <taxon>Meloidogyninae</taxon>
        <taxon>Meloidogyne</taxon>
    </lineage>
</organism>
<sequence>LASAGGGRLHSEKDVVDDPPDDDDDFPDVVYALTDDGEDSPDVVDDPPDDDDDFPDVVYALTDDGEDSPDVFNYYNTSGTLYILTAKYGIIPLLCATFANQLRLFIGFDRLLSIAFPLWYKFNDCYKSVIVIGVLTIIRTFRTSWLILDMAIKFPERPVICTSGDLIQPEIYQETYVTSNVYNVLTIVCYVAIWVLIVLRKENNSNTRRLCYSLTAIIVVNFIGTLNTQIWFMLMPKLSFSAVDIDSFITVPTLLMYVVAAGSNMPILKDYREAFKKSLKHLIYGKQLTTQTMPIKMPNCVQNAGIQLNRINIARININPVVTCFHYRCNIYIALNSLFTLPLHFGMSVKFIILLSGINFISLLSCYIIQVIPLTFTTLATQIQFYIGFDRLLSIAFPIWYRFKDAYISVSVIAILTTVRTCRTCWNFLSMAIQFPERFITRPTMCATGDLLQPEINQETLATANIYTLLTVACYVTIWILMTIKKQHNSNSKRLIKSLTAIIIINMAGFVNVS</sequence>
<feature type="transmembrane region" description="Helical" evidence="2">
    <location>
        <begin position="351"/>
        <end position="371"/>
    </location>
</feature>
<feature type="transmembrane region" description="Helical" evidence="2">
    <location>
        <begin position="464"/>
        <end position="483"/>
    </location>
</feature>
<feature type="compositionally biased region" description="Acidic residues" evidence="1">
    <location>
        <begin position="17"/>
        <end position="27"/>
    </location>
</feature>
<evidence type="ECO:0000313" key="3">
    <source>
        <dbReference type="Proteomes" id="UP000887560"/>
    </source>
</evidence>
<name>A0A915PE45_9BILA</name>
<evidence type="ECO:0000256" key="2">
    <source>
        <dbReference type="SAM" id="Phobius"/>
    </source>
</evidence>
<feature type="region of interest" description="Disordered" evidence="1">
    <location>
        <begin position="1"/>
        <end position="51"/>
    </location>
</feature>
<dbReference type="Proteomes" id="UP000887560">
    <property type="component" value="Unplaced"/>
</dbReference>
<feature type="transmembrane region" description="Helical" evidence="2">
    <location>
        <begin position="181"/>
        <end position="199"/>
    </location>
</feature>
<feature type="transmembrane region" description="Helical" evidence="2">
    <location>
        <begin position="495"/>
        <end position="513"/>
    </location>
</feature>